<dbReference type="AlphaFoldDB" id="E8LCB2"/>
<feature type="transmembrane region" description="Helical" evidence="2">
    <location>
        <begin position="132"/>
        <end position="155"/>
    </location>
</feature>
<dbReference type="eggNOG" id="COG1426">
    <property type="taxonomic scope" value="Bacteria"/>
</dbReference>
<accession>E8LCB2</accession>
<keyword evidence="2" id="KW-0472">Membrane</keyword>
<evidence type="ECO:0000313" key="5">
    <source>
        <dbReference type="Proteomes" id="UP000004923"/>
    </source>
</evidence>
<dbReference type="Pfam" id="PF13413">
    <property type="entry name" value="HTH_25"/>
    <property type="match status" value="1"/>
</dbReference>
<dbReference type="InterPro" id="IPR050400">
    <property type="entry name" value="Bact_Cytoskel_RodZ"/>
</dbReference>
<dbReference type="InterPro" id="IPR025194">
    <property type="entry name" value="RodZ-like_C"/>
</dbReference>
<evidence type="ECO:0000256" key="1">
    <source>
        <dbReference type="SAM" id="MobiDB-lite"/>
    </source>
</evidence>
<dbReference type="OrthoDB" id="9797543at2"/>
<dbReference type="EMBL" id="AEVN01000018">
    <property type="protein sequence ID" value="EFY05520.1"/>
    <property type="molecule type" value="Genomic_DNA"/>
</dbReference>
<keyword evidence="2" id="KW-1133">Transmembrane helix</keyword>
<dbReference type="SUPFAM" id="SSF47413">
    <property type="entry name" value="lambda repressor-like DNA-binding domains"/>
    <property type="match status" value="1"/>
</dbReference>
<dbReference type="Gene3D" id="1.10.260.40">
    <property type="entry name" value="lambda repressor-like DNA-binding domains"/>
    <property type="match status" value="1"/>
</dbReference>
<dbReference type="InterPro" id="IPR001387">
    <property type="entry name" value="Cro/C1-type_HTH"/>
</dbReference>
<organism evidence="4 5">
    <name type="scientific">Phascolarctobacterium succinatutens YIT 12067</name>
    <dbReference type="NCBI Taxonomy" id="626939"/>
    <lineage>
        <taxon>Bacteria</taxon>
        <taxon>Bacillati</taxon>
        <taxon>Bacillota</taxon>
        <taxon>Negativicutes</taxon>
        <taxon>Acidaminococcales</taxon>
        <taxon>Acidaminococcaceae</taxon>
        <taxon>Phascolarctobacterium</taxon>
    </lineage>
</organism>
<dbReference type="RefSeq" id="WP_009144869.1">
    <property type="nucleotide sequence ID" value="NZ_GL830860.1"/>
</dbReference>
<dbReference type="PANTHER" id="PTHR34475">
    <property type="match status" value="1"/>
</dbReference>
<evidence type="ECO:0000256" key="2">
    <source>
        <dbReference type="SAM" id="Phobius"/>
    </source>
</evidence>
<dbReference type="GO" id="GO:0003677">
    <property type="term" value="F:DNA binding"/>
    <property type="evidence" value="ECO:0007669"/>
    <property type="project" value="InterPro"/>
</dbReference>
<sequence>MDDKEKTVGAILKEARLAKGISLADAEKATSIRSRYLQAVENDEYDKTPGEVFLKGIIRNYGNYLGLNGPELVNEYKASAAGMAAEAVRSQGIREVEKVRLNIQLKDKRDIGSGTGRFEMPGLPKLPMKQCLAGLAAVAVLTAGYFAIPATINYFKNMPKEEAKQTEQVKPEAKAPAVLDKVTVDLEAEGDCWLEASADGKELFAGILHAKESKHFEAKDKLIIKYGNIGVVRIKVNGEAVDLKGEHGVAVKTYLRNAPAQPAAAAKAEEAAPKSEPETKAAPAAAVEEAVPQPAAAAPAPKAEGPKPQAEVKPAEPQQPQAAGEAKADKKK</sequence>
<dbReference type="CDD" id="cd00093">
    <property type="entry name" value="HTH_XRE"/>
    <property type="match status" value="1"/>
</dbReference>
<dbReference type="InterPro" id="IPR010982">
    <property type="entry name" value="Lambda_DNA-bd_dom_sf"/>
</dbReference>
<protein>
    <recommendedName>
        <fullName evidence="3">HTH cro/C1-type domain-containing protein</fullName>
    </recommendedName>
</protein>
<dbReference type="PANTHER" id="PTHR34475:SF1">
    <property type="entry name" value="CYTOSKELETON PROTEIN RODZ"/>
    <property type="match status" value="1"/>
</dbReference>
<dbReference type="Proteomes" id="UP000004923">
    <property type="component" value="Unassembled WGS sequence"/>
</dbReference>
<evidence type="ECO:0000259" key="3">
    <source>
        <dbReference type="SMART" id="SM00530"/>
    </source>
</evidence>
<gene>
    <name evidence="4" type="ORF">HMPREF9443_00481</name>
</gene>
<keyword evidence="5" id="KW-1185">Reference proteome</keyword>
<feature type="region of interest" description="Disordered" evidence="1">
    <location>
        <begin position="265"/>
        <end position="332"/>
    </location>
</feature>
<keyword evidence="2" id="KW-0812">Transmembrane</keyword>
<feature type="compositionally biased region" description="Basic and acidic residues" evidence="1">
    <location>
        <begin position="267"/>
        <end position="279"/>
    </location>
</feature>
<feature type="compositionally biased region" description="Low complexity" evidence="1">
    <location>
        <begin position="280"/>
        <end position="325"/>
    </location>
</feature>
<name>E8LCB2_9FIRM</name>
<proteinExistence type="predicted"/>
<reference evidence="4 5" key="1">
    <citation type="submission" date="2011-01" db="EMBL/GenBank/DDBJ databases">
        <authorList>
            <person name="Weinstock G."/>
            <person name="Sodergren E."/>
            <person name="Clifton S."/>
            <person name="Fulton L."/>
            <person name="Fulton B."/>
            <person name="Courtney L."/>
            <person name="Fronick C."/>
            <person name="Harrison M."/>
            <person name="Strong C."/>
            <person name="Farmer C."/>
            <person name="Delahaunty K."/>
            <person name="Markovic C."/>
            <person name="Hall O."/>
            <person name="Minx P."/>
            <person name="Tomlinson C."/>
            <person name="Mitreva M."/>
            <person name="Hou S."/>
            <person name="Chen J."/>
            <person name="Wollam A."/>
            <person name="Pepin K.H."/>
            <person name="Johnson M."/>
            <person name="Bhonagiri V."/>
            <person name="Zhang X."/>
            <person name="Suruliraj S."/>
            <person name="Warren W."/>
            <person name="Chinwalla A."/>
            <person name="Mardis E.R."/>
            <person name="Wilson R.K."/>
        </authorList>
    </citation>
    <scope>NUCLEOTIDE SEQUENCE [LARGE SCALE GENOMIC DNA]</scope>
    <source>
        <strain evidence="4 5">YIT 12067</strain>
    </source>
</reference>
<dbReference type="SMART" id="SM00530">
    <property type="entry name" value="HTH_XRE"/>
    <property type="match status" value="1"/>
</dbReference>
<dbReference type="Pfam" id="PF13464">
    <property type="entry name" value="RodZ_C"/>
    <property type="match status" value="1"/>
</dbReference>
<feature type="domain" description="HTH cro/C1-type" evidence="3">
    <location>
        <begin position="11"/>
        <end position="68"/>
    </location>
</feature>
<comment type="caution">
    <text evidence="4">The sequence shown here is derived from an EMBL/GenBank/DDBJ whole genome shotgun (WGS) entry which is preliminary data.</text>
</comment>
<dbReference type="HOGENOM" id="CLU_047530_1_2_9"/>
<evidence type="ECO:0000313" key="4">
    <source>
        <dbReference type="EMBL" id="EFY05520.1"/>
    </source>
</evidence>